<gene>
    <name evidence="1" type="ORF">GEV26_14125</name>
</gene>
<proteinExistence type="predicted"/>
<evidence type="ECO:0000313" key="1">
    <source>
        <dbReference type="EMBL" id="QGG42419.1"/>
    </source>
</evidence>
<dbReference type="EMBL" id="CP045737">
    <property type="protein sequence ID" value="QGG42419.1"/>
    <property type="molecule type" value="Genomic_DNA"/>
</dbReference>
<sequence>MSARHRLEEHHRMKTLVVPVRRSPLGTLTLMTARQKSGTRVGIAFSSIAALEAVQPGRDWIRLSEGALHALLAPLDIVTIQVDPQLIVADLRSSAPDRPLCA</sequence>
<name>A0A5Q2MKU1_9ACTN</name>
<dbReference type="NCBIfam" id="NF042914">
    <property type="entry name" value="SAV915_dom"/>
    <property type="match status" value="1"/>
</dbReference>
<accession>A0A5Q2MKU1</accession>
<organism evidence="1 2">
    <name type="scientific">Aeromicrobium yanjiei</name>
    <dbReference type="NCBI Taxonomy" id="2662028"/>
    <lineage>
        <taxon>Bacteria</taxon>
        <taxon>Bacillati</taxon>
        <taxon>Actinomycetota</taxon>
        <taxon>Actinomycetes</taxon>
        <taxon>Propionibacteriales</taxon>
        <taxon>Nocardioidaceae</taxon>
        <taxon>Aeromicrobium</taxon>
    </lineage>
</organism>
<dbReference type="AlphaFoldDB" id="A0A5Q2MKU1"/>
<reference evidence="1 2" key="1">
    <citation type="submission" date="2019-11" db="EMBL/GenBank/DDBJ databases">
        <authorList>
            <person name="Li J."/>
        </authorList>
    </citation>
    <scope>NUCLEOTIDE SEQUENCE [LARGE SCALE GENOMIC DNA]</scope>
    <source>
        <strain evidence="1 2">MF47</strain>
    </source>
</reference>
<keyword evidence="2" id="KW-1185">Reference proteome</keyword>
<dbReference type="Proteomes" id="UP000392064">
    <property type="component" value="Chromosome"/>
</dbReference>
<dbReference type="KEGG" id="aef:GEV26_14125"/>
<evidence type="ECO:0008006" key="3">
    <source>
        <dbReference type="Google" id="ProtNLM"/>
    </source>
</evidence>
<protein>
    <recommendedName>
        <fullName evidence="3">SseB protein N-terminal domain-containing protein</fullName>
    </recommendedName>
</protein>
<dbReference type="InterPro" id="IPR049975">
    <property type="entry name" value="SAV_915-like_dom"/>
</dbReference>
<dbReference type="RefSeq" id="WP_153654055.1">
    <property type="nucleotide sequence ID" value="NZ_CP045737.1"/>
</dbReference>
<evidence type="ECO:0000313" key="2">
    <source>
        <dbReference type="Proteomes" id="UP000392064"/>
    </source>
</evidence>